<dbReference type="EMBL" id="JAPQFL010000001">
    <property type="protein sequence ID" value="MDD9327371.1"/>
    <property type="molecule type" value="Genomic_DNA"/>
</dbReference>
<organism evidence="5">
    <name type="scientific">Neisseria leonii</name>
    <dbReference type="NCBI Taxonomy" id="2995413"/>
    <lineage>
        <taxon>Bacteria</taxon>
        <taxon>Pseudomonadati</taxon>
        <taxon>Pseudomonadota</taxon>
        <taxon>Betaproteobacteria</taxon>
        <taxon>Neisseriales</taxon>
        <taxon>Neisseriaceae</taxon>
        <taxon>Neisseria</taxon>
    </lineage>
</organism>
<keyword evidence="1 3" id="KW-0963">Cytoplasm</keyword>
<comment type="function">
    <text evidence="3">Required for rescue of stalled ribosomes mediated by trans-translation. Binds to transfer-messenger RNA (tmRNA), required for stable association of tmRNA with ribosomes. tmRNA and SmpB together mimic tRNA shape, replacing the anticodon stem-loop with SmpB. tmRNA is encoded by the ssrA gene; the 2 termini fold to resemble tRNA(Ala) and it encodes a 'tag peptide', a short internal open reading frame. During trans-translation Ala-aminoacylated tmRNA acts like a tRNA, entering the A-site of stalled ribosomes, displacing the stalled mRNA. The ribosome then switches to translate the ORF on the tmRNA; the nascent peptide is terminated with the 'tag peptide' encoded by the tmRNA and targeted for degradation. The ribosome is freed to recommence translation, which seems to be the essential function of trans-translation.</text>
</comment>
<dbReference type="PANTHER" id="PTHR30308">
    <property type="entry name" value="TMRNA-BINDING COMPONENT OF TRANS-TRANSLATION TAGGING COMPLEX"/>
    <property type="match status" value="1"/>
</dbReference>
<dbReference type="Gene3D" id="2.40.280.10">
    <property type="match status" value="1"/>
</dbReference>
<dbReference type="SUPFAM" id="SSF74982">
    <property type="entry name" value="Small protein B (SmpB)"/>
    <property type="match status" value="1"/>
</dbReference>
<sequence>MGKRKGNENMSIANNKKAFHDYFIEDELEAGLVLEGWEVKAVRAGRVQLKESYIYWKRDAFYLVGCHITALPTASTHVKPDPVRPRKLLLKQAENSKLIGKVERSGYTLVPLNLHFKRGYIKMDIGLAKGKKQHDKRQSLKEADWKREKQRLMKTTR</sequence>
<dbReference type="GO" id="GO:0070930">
    <property type="term" value="P:trans-translation-dependent protein tagging"/>
    <property type="evidence" value="ECO:0007669"/>
    <property type="project" value="TreeGrafter"/>
</dbReference>
<evidence type="ECO:0000256" key="1">
    <source>
        <dbReference type="ARBA" id="ARBA00022490"/>
    </source>
</evidence>
<protein>
    <recommendedName>
        <fullName evidence="3">SsrA-binding protein</fullName>
    </recommendedName>
    <alternativeName>
        <fullName evidence="3">Small protein B</fullName>
    </alternativeName>
</protein>
<keyword evidence="7" id="KW-1185">Reference proteome</keyword>
<reference evidence="5" key="1">
    <citation type="submission" date="2022-10" db="EMBL/GenBank/DDBJ databases">
        <authorList>
            <person name="Boutroux M."/>
        </authorList>
    </citation>
    <scope>NUCLEOTIDE SEQUENCE</scope>
    <source>
        <strain evidence="5">51.81</strain>
    </source>
</reference>
<reference evidence="6" key="2">
    <citation type="submission" date="2024-02" db="EMBL/GenBank/DDBJ databases">
        <title>Neisseria leonii sp. nov.</title>
        <authorList>
            <person name="Boutroux M."/>
            <person name="Favre-Rochex S."/>
            <person name="Gorgette O."/>
            <person name="Touak G."/>
            <person name="Muhle E."/>
            <person name="Chesneau O."/>
            <person name="Clermont D."/>
            <person name="Rahi P."/>
        </authorList>
    </citation>
    <scope>NUCLEOTIDE SEQUENCE</scope>
    <source>
        <strain evidence="6">51.81</strain>
    </source>
</reference>
<dbReference type="PANTHER" id="PTHR30308:SF2">
    <property type="entry name" value="SSRA-BINDING PROTEIN"/>
    <property type="match status" value="1"/>
</dbReference>
<gene>
    <name evidence="3 5" type="primary">smpB</name>
    <name evidence="5" type="ORF">ORY91_000756</name>
    <name evidence="6" type="ORF">V9W64_03165</name>
</gene>
<dbReference type="Pfam" id="PF01668">
    <property type="entry name" value="SmpB"/>
    <property type="match status" value="1"/>
</dbReference>
<dbReference type="CDD" id="cd09294">
    <property type="entry name" value="SmpB"/>
    <property type="match status" value="1"/>
</dbReference>
<dbReference type="GO" id="GO:0070929">
    <property type="term" value="P:trans-translation"/>
    <property type="evidence" value="ECO:0007669"/>
    <property type="project" value="UniProtKB-UniRule"/>
</dbReference>
<evidence type="ECO:0000256" key="2">
    <source>
        <dbReference type="ARBA" id="ARBA00022884"/>
    </source>
</evidence>
<dbReference type="AlphaFoldDB" id="A0A9X4ID61"/>
<dbReference type="InterPro" id="IPR023620">
    <property type="entry name" value="SmpB"/>
</dbReference>
<dbReference type="NCBIfam" id="TIGR00086">
    <property type="entry name" value="smpB"/>
    <property type="match status" value="1"/>
</dbReference>
<dbReference type="InterPro" id="IPR000037">
    <property type="entry name" value="SsrA-bd_prot"/>
</dbReference>
<accession>A0A9X4ID61</accession>
<keyword evidence="2 3" id="KW-0694">RNA-binding</keyword>
<comment type="similarity">
    <text evidence="3">Belongs to the SmpB family.</text>
</comment>
<dbReference type="InterPro" id="IPR020081">
    <property type="entry name" value="SsrA-bd_prot_CS"/>
</dbReference>
<dbReference type="Proteomes" id="UP001149607">
    <property type="component" value="Chromosome"/>
</dbReference>
<dbReference type="NCBIfam" id="NF003843">
    <property type="entry name" value="PRK05422.1"/>
    <property type="match status" value="1"/>
</dbReference>
<evidence type="ECO:0000313" key="6">
    <source>
        <dbReference type="EMBL" id="WWY03755.1"/>
    </source>
</evidence>
<dbReference type="PROSITE" id="PS01317">
    <property type="entry name" value="SSRP"/>
    <property type="match status" value="1"/>
</dbReference>
<evidence type="ECO:0000313" key="7">
    <source>
        <dbReference type="Proteomes" id="UP001149607"/>
    </source>
</evidence>
<proteinExistence type="inferred from homology"/>
<dbReference type="HAMAP" id="MF_00023">
    <property type="entry name" value="SmpB"/>
    <property type="match status" value="1"/>
</dbReference>
<comment type="subcellular location">
    <subcellularLocation>
        <location evidence="3">Cytoplasm</location>
    </subcellularLocation>
    <text evidence="3">The tmRNA-SmpB complex associates with stalled 70S ribosomes.</text>
</comment>
<evidence type="ECO:0000256" key="4">
    <source>
        <dbReference type="SAM" id="MobiDB-lite"/>
    </source>
</evidence>
<dbReference type="RefSeq" id="WP_274584608.1">
    <property type="nucleotide sequence ID" value="NZ_CP146598.1"/>
</dbReference>
<feature type="region of interest" description="Disordered" evidence="4">
    <location>
        <begin position="132"/>
        <end position="157"/>
    </location>
</feature>
<dbReference type="GO" id="GO:0005829">
    <property type="term" value="C:cytosol"/>
    <property type="evidence" value="ECO:0007669"/>
    <property type="project" value="TreeGrafter"/>
</dbReference>
<name>A0A9X4ID61_9NEIS</name>
<dbReference type="EMBL" id="CP146598">
    <property type="protein sequence ID" value="WWY03755.1"/>
    <property type="molecule type" value="Genomic_DNA"/>
</dbReference>
<evidence type="ECO:0000256" key="3">
    <source>
        <dbReference type="HAMAP-Rule" id="MF_00023"/>
    </source>
</evidence>
<feature type="compositionally biased region" description="Basic and acidic residues" evidence="4">
    <location>
        <begin position="136"/>
        <end position="151"/>
    </location>
</feature>
<dbReference type="GO" id="GO:0003723">
    <property type="term" value="F:RNA binding"/>
    <property type="evidence" value="ECO:0007669"/>
    <property type="project" value="UniProtKB-UniRule"/>
</dbReference>
<evidence type="ECO:0000313" key="5">
    <source>
        <dbReference type="EMBL" id="MDD9327371.1"/>
    </source>
</evidence>